<name>A0A5P9P8L1_9EURY</name>
<reference evidence="2 3" key="1">
    <citation type="journal article" date="2007" name="Int. J. Syst. Evol. Microbiol.">
        <title>Natronorubrum sulfidifaciens sp. nov., an extremely haloalkaliphilic archaeon isolated from Aiding salt lake in Xin-Jiang, China.</title>
        <authorList>
            <person name="Cui H.L."/>
            <person name="Tohty D."/>
            <person name="Liu H.C."/>
            <person name="Liu S.J."/>
            <person name="Oren A."/>
            <person name="Zhou P.J."/>
        </authorList>
    </citation>
    <scope>NUCLEOTIDE SEQUENCE [LARGE SCALE GENOMIC DNA]</scope>
    <source>
        <strain evidence="2 3">7-3</strain>
        <plasmid evidence="2">unnamed1</plasmid>
    </source>
</reference>
<organism evidence="2 3">
    <name type="scientific">Natronorubrum aibiense</name>
    <dbReference type="NCBI Taxonomy" id="348826"/>
    <lineage>
        <taxon>Archaea</taxon>
        <taxon>Methanobacteriati</taxon>
        <taxon>Methanobacteriota</taxon>
        <taxon>Stenosarchaea group</taxon>
        <taxon>Halobacteria</taxon>
        <taxon>Halobacteriales</taxon>
        <taxon>Natrialbaceae</taxon>
        <taxon>Natronorubrum</taxon>
    </lineage>
</organism>
<keyword evidence="2" id="KW-0614">Plasmid</keyword>
<accession>A0A5P9P8L1</accession>
<geneLocation type="plasmid" evidence="2 3">
    <name>unnamed1</name>
</geneLocation>
<evidence type="ECO:0000256" key="1">
    <source>
        <dbReference type="SAM" id="MobiDB-lite"/>
    </source>
</evidence>
<feature type="region of interest" description="Disordered" evidence="1">
    <location>
        <begin position="1"/>
        <end position="26"/>
    </location>
</feature>
<keyword evidence="3" id="KW-1185">Reference proteome</keyword>
<dbReference type="OrthoDB" id="317850at2157"/>
<dbReference type="EMBL" id="CP045489">
    <property type="protein sequence ID" value="QFU84465.1"/>
    <property type="molecule type" value="Genomic_DNA"/>
</dbReference>
<evidence type="ECO:0000313" key="3">
    <source>
        <dbReference type="Proteomes" id="UP000326170"/>
    </source>
</evidence>
<sequence>MSDRSREQGVDLGDLHEKLETHEYPASKEGLLEAYRDHELEFGDGRATFADLLEPLNQGIYDSEMEVKQTIMNMVGDEAIGRKNYSDRTPPAPGEDRQDEGAPDQEGLRHQESF</sequence>
<feature type="compositionally biased region" description="Basic and acidic residues" evidence="1">
    <location>
        <begin position="94"/>
        <end position="114"/>
    </location>
</feature>
<dbReference type="GeneID" id="42303004"/>
<gene>
    <name evidence="2" type="ORF">GCU68_18215</name>
</gene>
<feature type="region of interest" description="Disordered" evidence="1">
    <location>
        <begin position="79"/>
        <end position="114"/>
    </location>
</feature>
<dbReference type="InterPro" id="IPR043899">
    <property type="entry name" value="DUF5789"/>
</dbReference>
<proteinExistence type="predicted"/>
<evidence type="ECO:0008006" key="4">
    <source>
        <dbReference type="Google" id="ProtNLM"/>
    </source>
</evidence>
<protein>
    <recommendedName>
        <fullName evidence="4">DUF2795 domain-containing protein</fullName>
    </recommendedName>
</protein>
<dbReference type="Pfam" id="PF19102">
    <property type="entry name" value="DUF5789"/>
    <property type="match status" value="1"/>
</dbReference>
<dbReference type="RefSeq" id="WP_152943984.1">
    <property type="nucleotide sequence ID" value="NZ_CP045489.1"/>
</dbReference>
<dbReference type="Proteomes" id="UP000326170">
    <property type="component" value="Plasmid unnamed1"/>
</dbReference>
<evidence type="ECO:0000313" key="2">
    <source>
        <dbReference type="EMBL" id="QFU84465.1"/>
    </source>
</evidence>
<dbReference type="AlphaFoldDB" id="A0A5P9P8L1"/>
<dbReference type="KEGG" id="nas:GCU68_18215"/>